<feature type="transmembrane region" description="Helical" evidence="5">
    <location>
        <begin position="130"/>
        <end position="149"/>
    </location>
</feature>
<keyword evidence="2 5" id="KW-0812">Transmembrane</keyword>
<evidence type="ECO:0000256" key="3">
    <source>
        <dbReference type="ARBA" id="ARBA00022989"/>
    </source>
</evidence>
<gene>
    <name evidence="7" type="ORF">CCMP2556_LOCUS23028</name>
</gene>
<keyword evidence="4 5" id="KW-0472">Membrane</keyword>
<reference evidence="7 8" key="1">
    <citation type="submission" date="2024-02" db="EMBL/GenBank/DDBJ databases">
        <authorList>
            <person name="Chen Y."/>
            <person name="Shah S."/>
            <person name="Dougan E. K."/>
            <person name="Thang M."/>
            <person name="Chan C."/>
        </authorList>
    </citation>
    <scope>NUCLEOTIDE SEQUENCE [LARGE SCALE GENOMIC DNA]</scope>
</reference>
<keyword evidence="3 5" id="KW-1133">Transmembrane helix</keyword>
<dbReference type="EMBL" id="CAXAMN010014470">
    <property type="protein sequence ID" value="CAK9043516.1"/>
    <property type="molecule type" value="Genomic_DNA"/>
</dbReference>
<evidence type="ECO:0000256" key="4">
    <source>
        <dbReference type="ARBA" id="ARBA00023136"/>
    </source>
</evidence>
<keyword evidence="6" id="KW-0732">Signal</keyword>
<accession>A0ABP0LWA4</accession>
<evidence type="ECO:0000256" key="6">
    <source>
        <dbReference type="SAM" id="SignalP"/>
    </source>
</evidence>
<sequence>MAQLDVAIFIVSAVIMAMCRQPTGTRARVPSAPVLGDQTFGPRKPLLLHLTGDAVREDVALPPAFFQLAVEALKALICVLVLLLRRQCGLSAVVWNGWWHTASFALPAAVYLLMNVLTVIAARLLQPPMLQLIASIKILITAIASRIVMSKKLEPLQWLALVLLTVGVAVGGRGKSTMESGEVSEVPLLGVALMLFNCTLSSLGGVLTERALKQRSSGELTIFATNLHMALHSLSMNASALSLVTSAELPRLELLQMSDFVALSNEALNGILISLLMKRIDAIAKNYVFSVSVFTTAAMSAVVLRLWPPWQFYLGSSICAASMALYAQGGRPKKIQ</sequence>
<feature type="chain" id="PRO_5045197484" evidence="6">
    <location>
        <begin position="28"/>
        <end position="336"/>
    </location>
</feature>
<dbReference type="InterPro" id="IPR007271">
    <property type="entry name" value="Nuc_sug_transpt"/>
</dbReference>
<dbReference type="SUPFAM" id="SSF103481">
    <property type="entry name" value="Multidrug resistance efflux transporter EmrE"/>
    <property type="match status" value="1"/>
</dbReference>
<keyword evidence="8" id="KW-1185">Reference proteome</keyword>
<evidence type="ECO:0000313" key="8">
    <source>
        <dbReference type="Proteomes" id="UP001642484"/>
    </source>
</evidence>
<evidence type="ECO:0000313" key="7">
    <source>
        <dbReference type="EMBL" id="CAK9043516.1"/>
    </source>
</evidence>
<name>A0ABP0LWA4_9DINO</name>
<protein>
    <submittedName>
        <fullName evidence="7">Uncharacterized protein</fullName>
    </submittedName>
</protein>
<dbReference type="PANTHER" id="PTHR10231">
    <property type="entry name" value="NUCLEOTIDE-SUGAR TRANSMEMBRANE TRANSPORTER"/>
    <property type="match status" value="1"/>
</dbReference>
<feature type="signal peptide" evidence="6">
    <location>
        <begin position="1"/>
        <end position="27"/>
    </location>
</feature>
<feature type="transmembrane region" description="Helical" evidence="5">
    <location>
        <begin position="284"/>
        <end position="304"/>
    </location>
</feature>
<evidence type="ECO:0000256" key="2">
    <source>
        <dbReference type="ARBA" id="ARBA00022692"/>
    </source>
</evidence>
<comment type="caution">
    <text evidence="7">The sequence shown here is derived from an EMBL/GenBank/DDBJ whole genome shotgun (WGS) entry which is preliminary data.</text>
</comment>
<dbReference type="InterPro" id="IPR037185">
    <property type="entry name" value="EmrE-like"/>
</dbReference>
<comment type="subcellular location">
    <subcellularLocation>
        <location evidence="1">Membrane</location>
        <topology evidence="1">Multi-pass membrane protein</topology>
    </subcellularLocation>
</comment>
<dbReference type="Proteomes" id="UP001642484">
    <property type="component" value="Unassembled WGS sequence"/>
</dbReference>
<organism evidence="7 8">
    <name type="scientific">Durusdinium trenchii</name>
    <dbReference type="NCBI Taxonomy" id="1381693"/>
    <lineage>
        <taxon>Eukaryota</taxon>
        <taxon>Sar</taxon>
        <taxon>Alveolata</taxon>
        <taxon>Dinophyceae</taxon>
        <taxon>Suessiales</taxon>
        <taxon>Symbiodiniaceae</taxon>
        <taxon>Durusdinium</taxon>
    </lineage>
</organism>
<feature type="transmembrane region" description="Helical" evidence="5">
    <location>
        <begin position="64"/>
        <end position="84"/>
    </location>
</feature>
<proteinExistence type="predicted"/>
<evidence type="ECO:0000256" key="1">
    <source>
        <dbReference type="ARBA" id="ARBA00004141"/>
    </source>
</evidence>
<feature type="transmembrane region" description="Helical" evidence="5">
    <location>
        <begin position="186"/>
        <end position="208"/>
    </location>
</feature>
<feature type="transmembrane region" description="Helical" evidence="5">
    <location>
        <begin position="156"/>
        <end position="174"/>
    </location>
</feature>
<feature type="transmembrane region" description="Helical" evidence="5">
    <location>
        <begin position="104"/>
        <end position="124"/>
    </location>
</feature>
<evidence type="ECO:0000256" key="5">
    <source>
        <dbReference type="SAM" id="Phobius"/>
    </source>
</evidence>
<dbReference type="Pfam" id="PF04142">
    <property type="entry name" value="Nuc_sug_transp"/>
    <property type="match status" value="1"/>
</dbReference>